<evidence type="ECO:0000313" key="1">
    <source>
        <dbReference type="EMBL" id="CAB4149330.1"/>
    </source>
</evidence>
<protein>
    <submittedName>
        <fullName evidence="1">Uncharacterized protein</fullName>
    </submittedName>
</protein>
<dbReference type="EMBL" id="LR797211">
    <property type="protein sequence ID" value="CAB4194331.1"/>
    <property type="molecule type" value="Genomic_DNA"/>
</dbReference>
<accession>A0A6J5MWM4</accession>
<sequence length="100" mass="10699">MAKRQYVRSGGSWVDIGNPVAGALVQKYTTLVGDNSNTSFTVSHGLGNIWVNVQVYDNTTGKYIIPDHTVNLTSGTPNGTVTITFLLGPAVNQYRVVITG</sequence>
<organism evidence="1">
    <name type="scientific">uncultured Caudovirales phage</name>
    <dbReference type="NCBI Taxonomy" id="2100421"/>
    <lineage>
        <taxon>Viruses</taxon>
        <taxon>Duplodnaviria</taxon>
        <taxon>Heunggongvirae</taxon>
        <taxon>Uroviricota</taxon>
        <taxon>Caudoviricetes</taxon>
        <taxon>Peduoviridae</taxon>
        <taxon>Maltschvirus</taxon>
        <taxon>Maltschvirus maltsch</taxon>
    </lineage>
</organism>
<proteinExistence type="predicted"/>
<reference evidence="1" key="1">
    <citation type="submission" date="2020-04" db="EMBL/GenBank/DDBJ databases">
        <authorList>
            <person name="Chiriac C."/>
            <person name="Salcher M."/>
            <person name="Ghai R."/>
            <person name="Kavagutti S V."/>
        </authorList>
    </citation>
    <scope>NUCLEOTIDE SEQUENCE</scope>
</reference>
<evidence type="ECO:0000313" key="3">
    <source>
        <dbReference type="EMBL" id="CAB4194331.1"/>
    </source>
</evidence>
<dbReference type="EMBL" id="LR797158">
    <property type="protein sequence ID" value="CAB4190259.1"/>
    <property type="molecule type" value="Genomic_DNA"/>
</dbReference>
<dbReference type="EMBL" id="LR796510">
    <property type="protein sequence ID" value="CAB4149330.1"/>
    <property type="molecule type" value="Genomic_DNA"/>
</dbReference>
<gene>
    <name evidence="2" type="ORF">UFOVP1191_46</name>
    <name evidence="3" type="ORF">UFOVP1252_13</name>
    <name evidence="1" type="ORF">UFOVP529_108</name>
</gene>
<name>A0A6J5MWM4_9CAUD</name>
<evidence type="ECO:0000313" key="2">
    <source>
        <dbReference type="EMBL" id="CAB4190259.1"/>
    </source>
</evidence>